<feature type="compositionally biased region" description="Basic and acidic residues" evidence="3">
    <location>
        <begin position="300"/>
        <end position="316"/>
    </location>
</feature>
<reference evidence="6" key="1">
    <citation type="submission" date="2021-01" db="EMBL/GenBank/DDBJ databases">
        <authorList>
            <person name="Corre E."/>
            <person name="Pelletier E."/>
            <person name="Niang G."/>
            <person name="Scheremetjew M."/>
            <person name="Finn R."/>
            <person name="Kale V."/>
            <person name="Holt S."/>
            <person name="Cochrane G."/>
            <person name="Meng A."/>
            <person name="Brown T."/>
            <person name="Cohen L."/>
        </authorList>
    </citation>
    <scope>NUCLEOTIDE SEQUENCE</scope>
    <source>
        <strain evidence="6">CCCM811</strain>
    </source>
</reference>
<dbReference type="SUPFAM" id="SSF101447">
    <property type="entry name" value="Formin homology 2 domain (FH2 domain)"/>
    <property type="match status" value="1"/>
</dbReference>
<dbReference type="GO" id="GO:0003723">
    <property type="term" value="F:RNA binding"/>
    <property type="evidence" value="ECO:0007669"/>
    <property type="project" value="UniProtKB-UniRule"/>
</dbReference>
<name>A0A7S3YA57_9EUKA</name>
<dbReference type="InterPro" id="IPR012677">
    <property type="entry name" value="Nucleotide-bd_a/b_plait_sf"/>
</dbReference>
<evidence type="ECO:0000256" key="2">
    <source>
        <dbReference type="PROSITE-ProRule" id="PRU00176"/>
    </source>
</evidence>
<dbReference type="SUPFAM" id="SSF54928">
    <property type="entry name" value="RNA-binding domain, RBD"/>
    <property type="match status" value="1"/>
</dbReference>
<organism evidence="6">
    <name type="scientific">Lotharella globosa</name>
    <dbReference type="NCBI Taxonomy" id="91324"/>
    <lineage>
        <taxon>Eukaryota</taxon>
        <taxon>Sar</taxon>
        <taxon>Rhizaria</taxon>
        <taxon>Cercozoa</taxon>
        <taxon>Chlorarachniophyceae</taxon>
        <taxon>Lotharella</taxon>
    </lineage>
</organism>
<evidence type="ECO:0000256" key="3">
    <source>
        <dbReference type="SAM" id="MobiDB-lite"/>
    </source>
</evidence>
<gene>
    <name evidence="6" type="ORF">LGLO00237_LOCUS1435</name>
</gene>
<evidence type="ECO:0008006" key="7">
    <source>
        <dbReference type="Google" id="ProtNLM"/>
    </source>
</evidence>
<feature type="compositionally biased region" description="Basic and acidic residues" evidence="3">
    <location>
        <begin position="178"/>
        <end position="248"/>
    </location>
</feature>
<evidence type="ECO:0000259" key="5">
    <source>
        <dbReference type="PROSITE" id="PS51025"/>
    </source>
</evidence>
<feature type="domain" description="RRM" evidence="4">
    <location>
        <begin position="51"/>
        <end position="122"/>
    </location>
</feature>
<dbReference type="AlphaFoldDB" id="A0A7S3YA57"/>
<sequence length="553" mass="64460">MPYGMPPYGMPPMMPGMYRPPMPAQRQGPPPAAKPAPASAPVISKGPTLAISVFVGKLPPDLTDDFLKRVLEQCGTVSKWSRISKTFGFCEYVQPEAASRALRILKDLKIKDKVLLIKVDDKAKKKLQEYEDGLVKPVEKNAKDAESYEKDVKEQEKKKDEAAMLIIKKLIESLDEEKRDESREERRDNVTTVEEMLKRERAKTEGGEEDKKDGDSGTKEKADRRDRDRDRRDRDRDRDRDRRRDRDRDRRRRRGDDDDDDRRRRESRRREREERERERESRLRRDKERIESRRRKRRERGYNEDDDDPKRSRRDQEDGEISDSSNSPPPPPPPPLPATDSAPPPPPPSESEPKPVSTESKDPDSVKEKKMSFKKPRTLGKKRKSAPVQTANIFGVEETEKKMELIPLDDDHPPPPPPMFSEDGEKKEINAPKPMETDKAKVVEKTSKWAAKPAAVEEIPKIYRSQIDWQFIKMLDLLENNIRPWVRKRVKKFLGEEEKDLINFVMAQLQSRKPPEVIEQEMEIAFGKKEARKFTTDLWKELFSFSKSVAKYK</sequence>
<dbReference type="InterPro" id="IPR052768">
    <property type="entry name" value="RBM25"/>
</dbReference>
<feature type="region of interest" description="Disordered" evidence="3">
    <location>
        <begin position="178"/>
        <end position="430"/>
    </location>
</feature>
<dbReference type="Pfam" id="PF00076">
    <property type="entry name" value="RRM_1"/>
    <property type="match status" value="1"/>
</dbReference>
<dbReference type="SUPFAM" id="SSF101233">
    <property type="entry name" value="PWI domain"/>
    <property type="match status" value="1"/>
</dbReference>
<dbReference type="Gene3D" id="3.30.70.330">
    <property type="match status" value="1"/>
</dbReference>
<protein>
    <recommendedName>
        <fullName evidence="7">PWI domain-containing protein</fullName>
    </recommendedName>
</protein>
<dbReference type="SMART" id="SM00311">
    <property type="entry name" value="PWI"/>
    <property type="match status" value="1"/>
</dbReference>
<dbReference type="PROSITE" id="PS51025">
    <property type="entry name" value="PWI"/>
    <property type="match status" value="1"/>
</dbReference>
<dbReference type="SMART" id="SM00360">
    <property type="entry name" value="RRM"/>
    <property type="match status" value="1"/>
</dbReference>
<feature type="compositionally biased region" description="Basic and acidic residues" evidence="3">
    <location>
        <begin position="261"/>
        <end position="291"/>
    </location>
</feature>
<dbReference type="PANTHER" id="PTHR18806:SF4">
    <property type="entry name" value="RNA-BINDING PROTEIN 25"/>
    <property type="match status" value="1"/>
</dbReference>
<dbReference type="EMBL" id="HBIV01002092">
    <property type="protein sequence ID" value="CAE0645755.1"/>
    <property type="molecule type" value="Transcribed_RNA"/>
</dbReference>
<dbReference type="Pfam" id="PF01480">
    <property type="entry name" value="PWI"/>
    <property type="match status" value="1"/>
</dbReference>
<dbReference type="CDD" id="cd12446">
    <property type="entry name" value="RRM_RBM25"/>
    <property type="match status" value="1"/>
</dbReference>
<feature type="region of interest" description="Disordered" evidence="3">
    <location>
        <begin position="19"/>
        <end position="40"/>
    </location>
</feature>
<feature type="compositionally biased region" description="Pro residues" evidence="3">
    <location>
        <begin position="327"/>
        <end position="350"/>
    </location>
</feature>
<dbReference type="InterPro" id="IPR034268">
    <property type="entry name" value="RBM25_RRM"/>
</dbReference>
<dbReference type="InterPro" id="IPR000504">
    <property type="entry name" value="RRM_dom"/>
</dbReference>
<evidence type="ECO:0000259" key="4">
    <source>
        <dbReference type="PROSITE" id="PS50102"/>
    </source>
</evidence>
<evidence type="ECO:0000313" key="6">
    <source>
        <dbReference type="EMBL" id="CAE0645755.1"/>
    </source>
</evidence>
<dbReference type="InterPro" id="IPR036483">
    <property type="entry name" value="PWI_dom_sf"/>
</dbReference>
<dbReference type="InterPro" id="IPR002483">
    <property type="entry name" value="PWI_dom"/>
</dbReference>
<dbReference type="InterPro" id="IPR035979">
    <property type="entry name" value="RBD_domain_sf"/>
</dbReference>
<dbReference type="PANTHER" id="PTHR18806">
    <property type="entry name" value="RBM25 PROTEIN"/>
    <property type="match status" value="1"/>
</dbReference>
<keyword evidence="2" id="KW-0694">RNA-binding</keyword>
<feature type="compositionally biased region" description="Basic and acidic residues" evidence="3">
    <location>
        <begin position="359"/>
        <end position="371"/>
    </location>
</feature>
<feature type="compositionally biased region" description="Pro residues" evidence="3">
    <location>
        <begin position="19"/>
        <end position="34"/>
    </location>
</feature>
<evidence type="ECO:0000256" key="1">
    <source>
        <dbReference type="ARBA" id="ARBA00022664"/>
    </source>
</evidence>
<proteinExistence type="predicted"/>
<feature type="compositionally biased region" description="Basic and acidic residues" evidence="3">
    <location>
        <begin position="398"/>
        <end position="413"/>
    </location>
</feature>
<dbReference type="PROSITE" id="PS50102">
    <property type="entry name" value="RRM"/>
    <property type="match status" value="1"/>
</dbReference>
<dbReference type="GO" id="GO:0006397">
    <property type="term" value="P:mRNA processing"/>
    <property type="evidence" value="ECO:0007669"/>
    <property type="project" value="UniProtKB-KW"/>
</dbReference>
<accession>A0A7S3YA57</accession>
<keyword evidence="1" id="KW-0507">mRNA processing</keyword>
<dbReference type="Gene3D" id="1.20.1390.10">
    <property type="entry name" value="PWI domain"/>
    <property type="match status" value="1"/>
</dbReference>
<feature type="compositionally biased region" description="Basic residues" evidence="3">
    <location>
        <begin position="372"/>
        <end position="385"/>
    </location>
</feature>
<feature type="domain" description="PWI" evidence="5">
    <location>
        <begin position="460"/>
        <end position="553"/>
    </location>
</feature>